<keyword evidence="2" id="KW-0238">DNA-binding</keyword>
<evidence type="ECO:0000256" key="2">
    <source>
        <dbReference type="ARBA" id="ARBA00023125"/>
    </source>
</evidence>
<feature type="domain" description="HTH gntR-type" evidence="4">
    <location>
        <begin position="4"/>
        <end position="50"/>
    </location>
</feature>
<keyword evidence="3" id="KW-0804">Transcription</keyword>
<dbReference type="InterPro" id="IPR036390">
    <property type="entry name" value="WH_DNA-bd_sf"/>
</dbReference>
<dbReference type="Proteomes" id="UP001237784">
    <property type="component" value="Unassembled WGS sequence"/>
</dbReference>
<dbReference type="GO" id="GO:0003677">
    <property type="term" value="F:DNA binding"/>
    <property type="evidence" value="ECO:0007669"/>
    <property type="project" value="UniProtKB-KW"/>
</dbReference>
<dbReference type="InterPro" id="IPR036388">
    <property type="entry name" value="WH-like_DNA-bd_sf"/>
</dbReference>
<dbReference type="Pfam" id="PF00392">
    <property type="entry name" value="GntR"/>
    <property type="match status" value="1"/>
</dbReference>
<dbReference type="GO" id="GO:0003700">
    <property type="term" value="F:DNA-binding transcription factor activity"/>
    <property type="evidence" value="ECO:0007669"/>
    <property type="project" value="InterPro"/>
</dbReference>
<dbReference type="Gene3D" id="1.10.10.10">
    <property type="entry name" value="Winged helix-like DNA-binding domain superfamily/Winged helix DNA-binding domain"/>
    <property type="match status" value="1"/>
</dbReference>
<evidence type="ECO:0000313" key="5">
    <source>
        <dbReference type="EMBL" id="MDK7064329.1"/>
    </source>
</evidence>
<dbReference type="EMBL" id="JASOME010000114">
    <property type="protein sequence ID" value="MDK7064329.1"/>
    <property type="molecule type" value="Genomic_DNA"/>
</dbReference>
<reference evidence="5" key="1">
    <citation type="submission" date="2023-05" db="EMBL/GenBank/DDBJ databases">
        <title>Cataloging the Phylogenetic Diversity of Human Bladder Bacteria.</title>
        <authorList>
            <person name="Du J."/>
        </authorList>
    </citation>
    <scope>NUCLEOTIDE SEQUENCE</scope>
    <source>
        <strain evidence="5">UMB6789</strain>
    </source>
</reference>
<comment type="caution">
    <text evidence="5">The sequence shown here is derived from an EMBL/GenBank/DDBJ whole genome shotgun (WGS) entry which is preliminary data.</text>
</comment>
<feature type="non-terminal residue" evidence="5">
    <location>
        <position position="50"/>
    </location>
</feature>
<sequence length="50" mass="5304">MLAGKTASEIFDNIRHLVQSGGLQPGEVLPPVRELASQLAVNRNTVAAAY</sequence>
<gene>
    <name evidence="5" type="ORF">QP372_07450</name>
</gene>
<dbReference type="InterPro" id="IPR000524">
    <property type="entry name" value="Tscrpt_reg_HTH_GntR"/>
</dbReference>
<keyword evidence="1" id="KW-0805">Transcription regulation</keyword>
<dbReference type="SUPFAM" id="SSF46785">
    <property type="entry name" value="Winged helix' DNA-binding domain"/>
    <property type="match status" value="1"/>
</dbReference>
<accession>A0AAW6Y7B7</accession>
<evidence type="ECO:0000256" key="3">
    <source>
        <dbReference type="ARBA" id="ARBA00023163"/>
    </source>
</evidence>
<protein>
    <submittedName>
        <fullName evidence="5">GntR family transcriptional regulator</fullName>
    </submittedName>
</protein>
<dbReference type="PROSITE" id="PS50949">
    <property type="entry name" value="HTH_GNTR"/>
    <property type="match status" value="1"/>
</dbReference>
<evidence type="ECO:0000259" key="4">
    <source>
        <dbReference type="PROSITE" id="PS50949"/>
    </source>
</evidence>
<evidence type="ECO:0000313" key="6">
    <source>
        <dbReference type="Proteomes" id="UP001237784"/>
    </source>
</evidence>
<dbReference type="AlphaFoldDB" id="A0AAW6Y7B7"/>
<proteinExistence type="predicted"/>
<name>A0AAW6Y7B7_GARVA</name>
<evidence type="ECO:0000256" key="1">
    <source>
        <dbReference type="ARBA" id="ARBA00023015"/>
    </source>
</evidence>
<organism evidence="5 6">
    <name type="scientific">Gardnerella vaginalis</name>
    <dbReference type="NCBI Taxonomy" id="2702"/>
    <lineage>
        <taxon>Bacteria</taxon>
        <taxon>Bacillati</taxon>
        <taxon>Actinomycetota</taxon>
        <taxon>Actinomycetes</taxon>
        <taxon>Bifidobacteriales</taxon>
        <taxon>Bifidobacteriaceae</taxon>
        <taxon>Gardnerella</taxon>
    </lineage>
</organism>